<dbReference type="Proteomes" id="UP000314294">
    <property type="component" value="Unassembled WGS sequence"/>
</dbReference>
<name>A0A4Z2G7F0_9TELE</name>
<evidence type="ECO:0000313" key="2">
    <source>
        <dbReference type="Proteomes" id="UP000314294"/>
    </source>
</evidence>
<evidence type="ECO:0000313" key="1">
    <source>
        <dbReference type="EMBL" id="TNN48843.1"/>
    </source>
</evidence>
<dbReference type="EMBL" id="SRLO01000680">
    <property type="protein sequence ID" value="TNN48843.1"/>
    <property type="molecule type" value="Genomic_DNA"/>
</dbReference>
<organism evidence="1 2">
    <name type="scientific">Liparis tanakae</name>
    <name type="common">Tanaka's snailfish</name>
    <dbReference type="NCBI Taxonomy" id="230148"/>
    <lineage>
        <taxon>Eukaryota</taxon>
        <taxon>Metazoa</taxon>
        <taxon>Chordata</taxon>
        <taxon>Craniata</taxon>
        <taxon>Vertebrata</taxon>
        <taxon>Euteleostomi</taxon>
        <taxon>Actinopterygii</taxon>
        <taxon>Neopterygii</taxon>
        <taxon>Teleostei</taxon>
        <taxon>Neoteleostei</taxon>
        <taxon>Acanthomorphata</taxon>
        <taxon>Eupercaria</taxon>
        <taxon>Perciformes</taxon>
        <taxon>Cottioidei</taxon>
        <taxon>Cottales</taxon>
        <taxon>Liparidae</taxon>
        <taxon>Liparis</taxon>
    </lineage>
</organism>
<keyword evidence="2" id="KW-1185">Reference proteome</keyword>
<protein>
    <submittedName>
        <fullName evidence="1">Uncharacterized protein</fullName>
    </submittedName>
</protein>
<dbReference type="AlphaFoldDB" id="A0A4Z2G7F0"/>
<accession>A0A4Z2G7F0</accession>
<gene>
    <name evidence="1" type="ORF">EYF80_040967</name>
</gene>
<comment type="caution">
    <text evidence="1">The sequence shown here is derived from an EMBL/GenBank/DDBJ whole genome shotgun (WGS) entry which is preliminary data.</text>
</comment>
<reference evidence="1 2" key="1">
    <citation type="submission" date="2019-03" db="EMBL/GenBank/DDBJ databases">
        <title>First draft genome of Liparis tanakae, snailfish: a comprehensive survey of snailfish specific genes.</title>
        <authorList>
            <person name="Kim W."/>
            <person name="Song I."/>
            <person name="Jeong J.-H."/>
            <person name="Kim D."/>
            <person name="Kim S."/>
            <person name="Ryu S."/>
            <person name="Song J.Y."/>
            <person name="Lee S.K."/>
        </authorList>
    </citation>
    <scope>NUCLEOTIDE SEQUENCE [LARGE SCALE GENOMIC DNA]</scope>
    <source>
        <tissue evidence="1">Muscle</tissue>
    </source>
</reference>
<proteinExistence type="predicted"/>
<sequence length="121" mass="13734">MECVFCPPVHVQVDVGVLPRWKVFAGVESCTDFLDEQKDTRPWRKRGFSLAPASAERSGCGMNSSNSSRCVEIFTVDEELLSKATEEGPTPPEFSLLRHRHFIRPSLEQSRSLSPRQRSPW</sequence>